<dbReference type="PANTHER" id="PTHR24300">
    <property type="entry name" value="CYTOCHROME P450 508A4-RELATED"/>
    <property type="match status" value="1"/>
</dbReference>
<reference evidence="7" key="1">
    <citation type="journal article" date="2010" name="Science">
        <title>Plasticity of animal genome architecture unmasked by rapid evolution of a pelagic tunicate.</title>
        <authorList>
            <person name="Denoeud F."/>
            <person name="Henriet S."/>
            <person name="Mungpakdee S."/>
            <person name="Aury J.M."/>
            <person name="Da Silva C."/>
            <person name="Brinkmann H."/>
            <person name="Mikhaleva J."/>
            <person name="Olsen L.C."/>
            <person name="Jubin C."/>
            <person name="Canestro C."/>
            <person name="Bouquet J.M."/>
            <person name="Danks G."/>
            <person name="Poulain J."/>
            <person name="Campsteijn C."/>
            <person name="Adamski M."/>
            <person name="Cross I."/>
            <person name="Yadetie F."/>
            <person name="Muffato M."/>
            <person name="Louis A."/>
            <person name="Butcher S."/>
            <person name="Tsagkogeorga G."/>
            <person name="Konrad A."/>
            <person name="Singh S."/>
            <person name="Jensen M.F."/>
            <person name="Cong E.H."/>
            <person name="Eikeseth-Otteraa H."/>
            <person name="Noel B."/>
            <person name="Anthouard V."/>
            <person name="Porcel B.M."/>
            <person name="Kachouri-Lafond R."/>
            <person name="Nishino A."/>
            <person name="Ugolini M."/>
            <person name="Chourrout P."/>
            <person name="Nishida H."/>
            <person name="Aasland R."/>
            <person name="Huzurbazar S."/>
            <person name="Westhof E."/>
            <person name="Delsuc F."/>
            <person name="Lehrach H."/>
            <person name="Reinhardt R."/>
            <person name="Weissenbach J."/>
            <person name="Roy S.W."/>
            <person name="Artiguenave F."/>
            <person name="Postlethwait J.H."/>
            <person name="Manak J.R."/>
            <person name="Thompson E.M."/>
            <person name="Jaillon O."/>
            <person name="Du Pasquier L."/>
            <person name="Boudinot P."/>
            <person name="Liberles D.A."/>
            <person name="Volff J.N."/>
            <person name="Philippe H."/>
            <person name="Lenhard B."/>
            <person name="Roest Crollius H."/>
            <person name="Wincker P."/>
            <person name="Chourrout D."/>
        </authorList>
    </citation>
    <scope>NUCLEOTIDE SEQUENCE [LARGE SCALE GENOMIC DNA]</scope>
</reference>
<evidence type="ECO:0000256" key="3">
    <source>
        <dbReference type="ARBA" id="ARBA00022723"/>
    </source>
</evidence>
<dbReference type="Proteomes" id="UP000011014">
    <property type="component" value="Unassembled WGS sequence"/>
</dbReference>
<dbReference type="GO" id="GO:0008395">
    <property type="term" value="F:steroid hydroxylase activity"/>
    <property type="evidence" value="ECO:0007669"/>
    <property type="project" value="TreeGrafter"/>
</dbReference>
<feature type="binding site" description="axial binding residue" evidence="5">
    <location>
        <position position="277"/>
    </location>
    <ligand>
        <name>heme</name>
        <dbReference type="ChEBI" id="CHEBI:30413"/>
    </ligand>
    <ligandPart>
        <name>Fe</name>
        <dbReference type="ChEBI" id="CHEBI:18248"/>
    </ligandPart>
</feature>
<dbReference type="Pfam" id="PF00067">
    <property type="entry name" value="p450"/>
    <property type="match status" value="1"/>
</dbReference>
<dbReference type="InterPro" id="IPR002401">
    <property type="entry name" value="Cyt_P450_E_grp-I"/>
</dbReference>
<accession>E4YKG8</accession>
<keyword evidence="5 6" id="KW-0349">Heme</keyword>
<protein>
    <submittedName>
        <fullName evidence="7">Uncharacterized protein</fullName>
    </submittedName>
</protein>
<evidence type="ECO:0000256" key="2">
    <source>
        <dbReference type="ARBA" id="ARBA00010617"/>
    </source>
</evidence>
<dbReference type="EMBL" id="FN654705">
    <property type="protein sequence ID" value="CBY35979.1"/>
    <property type="molecule type" value="Genomic_DNA"/>
</dbReference>
<dbReference type="PANTHER" id="PTHR24300:SF403">
    <property type="entry name" value="CYTOCHROME P450 306A1"/>
    <property type="match status" value="1"/>
</dbReference>
<dbReference type="SUPFAM" id="SSF48264">
    <property type="entry name" value="Cytochrome P450"/>
    <property type="match status" value="1"/>
</dbReference>
<dbReference type="GO" id="GO:0016712">
    <property type="term" value="F:oxidoreductase activity, acting on paired donors, with incorporation or reduction of molecular oxygen, reduced flavin or flavoprotein as one donor, and incorporation of one atom of oxygen"/>
    <property type="evidence" value="ECO:0007669"/>
    <property type="project" value="TreeGrafter"/>
</dbReference>
<dbReference type="GO" id="GO:0005737">
    <property type="term" value="C:cytoplasm"/>
    <property type="evidence" value="ECO:0007669"/>
    <property type="project" value="TreeGrafter"/>
</dbReference>
<sequence>MPVDPLPYLLNGSINVLTTFLLGVHYKLEDEKFQAVSKMTKDLLRNLMGYVQAKMTASITPRWLIRLVWFRRLKMWIFPKYREMCELLYLKFQPYIFSYIKDHKKGLDEENFRDYMDFLLDLTRTDSSIGFHTIGFTLVSLYIGGTDTIANTMRWLLIQLALRPSLQERLYNELQTVKSEKGTFNQKDSHLLSSVMLENRRCFPVADSLPHQVAEDVEIEGYRFKKGEFFLGSLASIMRNPENFENPDEFLPDRFLENKEFVHDYKVCSFGVGKRNCIGQQIAKTENFYFAAEIILNFKIEFEEGAQLPKIDKNMSSVLAPEPFKLKFVHRDN</sequence>
<dbReference type="PRINTS" id="PR00385">
    <property type="entry name" value="P450"/>
</dbReference>
<evidence type="ECO:0000256" key="5">
    <source>
        <dbReference type="PIRSR" id="PIRSR602401-1"/>
    </source>
</evidence>
<dbReference type="GO" id="GO:0020037">
    <property type="term" value="F:heme binding"/>
    <property type="evidence" value="ECO:0007669"/>
    <property type="project" value="InterPro"/>
</dbReference>
<evidence type="ECO:0000256" key="6">
    <source>
        <dbReference type="RuleBase" id="RU000461"/>
    </source>
</evidence>
<keyword evidence="6" id="KW-0560">Oxidoreductase</keyword>
<keyword evidence="6" id="KW-0503">Monooxygenase</keyword>
<dbReference type="InterPro" id="IPR017972">
    <property type="entry name" value="Cyt_P450_CS"/>
</dbReference>
<dbReference type="PROSITE" id="PS00086">
    <property type="entry name" value="CYTOCHROME_P450"/>
    <property type="match status" value="1"/>
</dbReference>
<dbReference type="GO" id="GO:0005506">
    <property type="term" value="F:iron ion binding"/>
    <property type="evidence" value="ECO:0007669"/>
    <property type="project" value="InterPro"/>
</dbReference>
<dbReference type="GO" id="GO:0006082">
    <property type="term" value="P:organic acid metabolic process"/>
    <property type="evidence" value="ECO:0007669"/>
    <property type="project" value="TreeGrafter"/>
</dbReference>
<dbReference type="GO" id="GO:0006805">
    <property type="term" value="P:xenobiotic metabolic process"/>
    <property type="evidence" value="ECO:0007669"/>
    <property type="project" value="TreeGrafter"/>
</dbReference>
<dbReference type="InterPro" id="IPR001128">
    <property type="entry name" value="Cyt_P450"/>
</dbReference>
<dbReference type="InterPro" id="IPR050182">
    <property type="entry name" value="Cytochrome_P450_fam2"/>
</dbReference>
<comment type="similarity">
    <text evidence="2 6">Belongs to the cytochrome P450 family.</text>
</comment>
<dbReference type="AlphaFoldDB" id="E4YKG8"/>
<evidence type="ECO:0000313" key="7">
    <source>
        <dbReference type="EMBL" id="CBY35979.1"/>
    </source>
</evidence>
<proteinExistence type="inferred from homology"/>
<gene>
    <name evidence="7" type="ORF">GSOID_T00028455001</name>
</gene>
<keyword evidence="3 5" id="KW-0479">Metal-binding</keyword>
<comment type="cofactor">
    <cofactor evidence="1 5">
        <name>heme</name>
        <dbReference type="ChEBI" id="CHEBI:30413"/>
    </cofactor>
</comment>
<evidence type="ECO:0000256" key="1">
    <source>
        <dbReference type="ARBA" id="ARBA00001971"/>
    </source>
</evidence>
<dbReference type="PRINTS" id="PR00463">
    <property type="entry name" value="EP450I"/>
</dbReference>
<organism evidence="7">
    <name type="scientific">Oikopleura dioica</name>
    <name type="common">Tunicate</name>
    <dbReference type="NCBI Taxonomy" id="34765"/>
    <lineage>
        <taxon>Eukaryota</taxon>
        <taxon>Metazoa</taxon>
        <taxon>Chordata</taxon>
        <taxon>Tunicata</taxon>
        <taxon>Appendicularia</taxon>
        <taxon>Copelata</taxon>
        <taxon>Oikopleuridae</taxon>
        <taxon>Oikopleura</taxon>
    </lineage>
</organism>
<name>E4YKG8_OIKDI</name>
<evidence type="ECO:0000256" key="4">
    <source>
        <dbReference type="ARBA" id="ARBA00023004"/>
    </source>
</evidence>
<dbReference type="Gene3D" id="1.10.630.10">
    <property type="entry name" value="Cytochrome P450"/>
    <property type="match status" value="1"/>
</dbReference>
<dbReference type="InterPro" id="IPR036396">
    <property type="entry name" value="Cyt_P450_sf"/>
</dbReference>
<keyword evidence="4 5" id="KW-0408">Iron</keyword>